<organism evidence="5 6">
    <name type="scientific">Sutterella massiliensis</name>
    <dbReference type="NCBI Taxonomy" id="1816689"/>
    <lineage>
        <taxon>Bacteria</taxon>
        <taxon>Pseudomonadati</taxon>
        <taxon>Pseudomonadota</taxon>
        <taxon>Betaproteobacteria</taxon>
        <taxon>Burkholderiales</taxon>
        <taxon>Sutterellaceae</taxon>
        <taxon>Sutterella</taxon>
    </lineage>
</organism>
<accession>A0ABS2DRB0</accession>
<feature type="signal peptide" evidence="4">
    <location>
        <begin position="1"/>
        <end position="25"/>
    </location>
</feature>
<dbReference type="PANTHER" id="PTHR35089">
    <property type="entry name" value="CHAPERONE PROTEIN SKP"/>
    <property type="match status" value="1"/>
</dbReference>
<keyword evidence="2 4" id="KW-0732">Signal</keyword>
<evidence type="ECO:0000256" key="2">
    <source>
        <dbReference type="ARBA" id="ARBA00022729"/>
    </source>
</evidence>
<dbReference type="InterPro" id="IPR024930">
    <property type="entry name" value="Skp_dom_sf"/>
</dbReference>
<sequence length="203" mass="22864">MFDFKSATLCAAFGLALAVSGSAAAAPDAGPAAAGKAPATRGVVEKVQPAAGTSLKIGVVNMERILREAKLAIQASDRLNAEGQRRQEEIEALSRRFKSRLERFEKNAPDMDESSRVQERRALAEMERDVTRRTREAREEFNQRRNEEVLFLQSRAARIVQEIAKKDKFDLVLYEYFYASDRVDLTRRVIEELDRGVADTEKK</sequence>
<evidence type="ECO:0000313" key="5">
    <source>
        <dbReference type="EMBL" id="MBM6703845.1"/>
    </source>
</evidence>
<comment type="similarity">
    <text evidence="1">Belongs to the Skp family.</text>
</comment>
<dbReference type="Pfam" id="PF03938">
    <property type="entry name" value="OmpH"/>
    <property type="match status" value="1"/>
</dbReference>
<dbReference type="Gene3D" id="3.30.910.20">
    <property type="entry name" value="Skp domain"/>
    <property type="match status" value="1"/>
</dbReference>
<gene>
    <name evidence="5" type="ORF">H6A60_05025</name>
</gene>
<evidence type="ECO:0000256" key="3">
    <source>
        <dbReference type="SAM" id="Coils"/>
    </source>
</evidence>
<keyword evidence="3" id="KW-0175">Coiled coil</keyword>
<evidence type="ECO:0000313" key="6">
    <source>
        <dbReference type="Proteomes" id="UP000715095"/>
    </source>
</evidence>
<dbReference type="RefSeq" id="WP_205102317.1">
    <property type="nucleotide sequence ID" value="NZ_JACJJC010000006.1"/>
</dbReference>
<keyword evidence="6" id="KW-1185">Reference proteome</keyword>
<dbReference type="EMBL" id="JACJJC010000006">
    <property type="protein sequence ID" value="MBM6703845.1"/>
    <property type="molecule type" value="Genomic_DNA"/>
</dbReference>
<dbReference type="SMART" id="SM00935">
    <property type="entry name" value="OmpH"/>
    <property type="match status" value="1"/>
</dbReference>
<name>A0ABS2DRB0_9BURK</name>
<feature type="chain" id="PRO_5046975537" evidence="4">
    <location>
        <begin position="26"/>
        <end position="203"/>
    </location>
</feature>
<dbReference type="InterPro" id="IPR005632">
    <property type="entry name" value="Chaperone_Skp"/>
</dbReference>
<comment type="caution">
    <text evidence="5">The sequence shown here is derived from an EMBL/GenBank/DDBJ whole genome shotgun (WGS) entry which is preliminary data.</text>
</comment>
<proteinExistence type="inferred from homology"/>
<dbReference type="SUPFAM" id="SSF111384">
    <property type="entry name" value="OmpH-like"/>
    <property type="match status" value="1"/>
</dbReference>
<evidence type="ECO:0000256" key="1">
    <source>
        <dbReference type="ARBA" id="ARBA00009091"/>
    </source>
</evidence>
<reference evidence="5 6" key="1">
    <citation type="journal article" date="2021" name="Sci. Rep.">
        <title>The distribution of antibiotic resistance genes in chicken gut microbiota commensals.</title>
        <authorList>
            <person name="Juricova H."/>
            <person name="Matiasovicova J."/>
            <person name="Kubasova T."/>
            <person name="Cejkova D."/>
            <person name="Rychlik I."/>
        </authorList>
    </citation>
    <scope>NUCLEOTIDE SEQUENCE [LARGE SCALE GENOMIC DNA]</scope>
    <source>
        <strain evidence="5 6">An829</strain>
    </source>
</reference>
<dbReference type="Proteomes" id="UP000715095">
    <property type="component" value="Unassembled WGS sequence"/>
</dbReference>
<protein>
    <submittedName>
        <fullName evidence="5">OmpH family outer membrane protein</fullName>
    </submittedName>
</protein>
<dbReference type="PANTHER" id="PTHR35089:SF1">
    <property type="entry name" value="CHAPERONE PROTEIN SKP"/>
    <property type="match status" value="1"/>
</dbReference>
<evidence type="ECO:0000256" key="4">
    <source>
        <dbReference type="SAM" id="SignalP"/>
    </source>
</evidence>
<feature type="coiled-coil region" evidence="3">
    <location>
        <begin position="62"/>
        <end position="107"/>
    </location>
</feature>